<evidence type="ECO:0000313" key="2">
    <source>
        <dbReference type="EMBL" id="MDT0353846.1"/>
    </source>
</evidence>
<sequence length="75" mass="7934">MAHIERRAAADLLRTAGPTMSLTEAATVLGIGRSTAYDLARRGEWPTSLLRLGRQYRVPTAQLTSLLEPGGAGAA</sequence>
<dbReference type="Pfam" id="PF12728">
    <property type="entry name" value="HTH_17"/>
    <property type="match status" value="1"/>
</dbReference>
<name>A0ABU2NIQ3_9PSEU</name>
<keyword evidence="3" id="KW-1185">Reference proteome</keyword>
<evidence type="ECO:0000313" key="3">
    <source>
        <dbReference type="Proteomes" id="UP001183202"/>
    </source>
</evidence>
<dbReference type="NCBIfam" id="TIGR01764">
    <property type="entry name" value="excise"/>
    <property type="match status" value="1"/>
</dbReference>
<reference evidence="3" key="1">
    <citation type="submission" date="2023-07" db="EMBL/GenBank/DDBJ databases">
        <title>30 novel species of actinomycetes from the DSMZ collection.</title>
        <authorList>
            <person name="Nouioui I."/>
        </authorList>
    </citation>
    <scope>NUCLEOTIDE SEQUENCE [LARGE SCALE GENOMIC DNA]</scope>
    <source>
        <strain evidence="3">DSM 45834</strain>
    </source>
</reference>
<dbReference type="InterPro" id="IPR041657">
    <property type="entry name" value="HTH_17"/>
</dbReference>
<dbReference type="RefSeq" id="WP_311560357.1">
    <property type="nucleotide sequence ID" value="NZ_JAVREJ010000048.1"/>
</dbReference>
<protein>
    <submittedName>
        <fullName evidence="2">Helix-turn-helix domain-containing protein</fullName>
    </submittedName>
</protein>
<dbReference type="Proteomes" id="UP001183202">
    <property type="component" value="Unassembled WGS sequence"/>
</dbReference>
<comment type="caution">
    <text evidence="2">The sequence shown here is derived from an EMBL/GenBank/DDBJ whole genome shotgun (WGS) entry which is preliminary data.</text>
</comment>
<evidence type="ECO:0000259" key="1">
    <source>
        <dbReference type="Pfam" id="PF12728"/>
    </source>
</evidence>
<feature type="domain" description="Helix-turn-helix" evidence="1">
    <location>
        <begin position="20"/>
        <end position="68"/>
    </location>
</feature>
<organism evidence="2 3">
    <name type="scientific">Pseudonocardia charpentierae</name>
    <dbReference type="NCBI Taxonomy" id="3075545"/>
    <lineage>
        <taxon>Bacteria</taxon>
        <taxon>Bacillati</taxon>
        <taxon>Actinomycetota</taxon>
        <taxon>Actinomycetes</taxon>
        <taxon>Pseudonocardiales</taxon>
        <taxon>Pseudonocardiaceae</taxon>
        <taxon>Pseudonocardia</taxon>
    </lineage>
</organism>
<dbReference type="EMBL" id="JAVREJ010000048">
    <property type="protein sequence ID" value="MDT0353846.1"/>
    <property type="molecule type" value="Genomic_DNA"/>
</dbReference>
<proteinExistence type="predicted"/>
<gene>
    <name evidence="2" type="ORF">RM445_30610</name>
</gene>
<accession>A0ABU2NIQ3</accession>
<dbReference type="InterPro" id="IPR010093">
    <property type="entry name" value="SinI_DNA-bd"/>
</dbReference>